<organism evidence="1">
    <name type="scientific">candidate division TA06 bacterium ADurb.Bin131</name>
    <dbReference type="NCBI Taxonomy" id="1852827"/>
    <lineage>
        <taxon>Bacteria</taxon>
        <taxon>Bacteria division TA06</taxon>
    </lineage>
</organism>
<evidence type="ECO:0000313" key="1">
    <source>
        <dbReference type="EMBL" id="OQB75488.1"/>
    </source>
</evidence>
<protein>
    <recommendedName>
        <fullName evidence="2">DUF4351 domain-containing protein</fullName>
    </recommendedName>
</protein>
<comment type="caution">
    <text evidence="1">The sequence shown here is derived from an EMBL/GenBank/DDBJ whole genome shotgun (WGS) entry which is preliminary data.</text>
</comment>
<gene>
    <name evidence="1" type="ORF">BWX89_00031</name>
</gene>
<dbReference type="EMBL" id="MWDQ01000010">
    <property type="protein sequence ID" value="OQB75488.1"/>
    <property type="molecule type" value="Genomic_DNA"/>
</dbReference>
<dbReference type="AlphaFoldDB" id="A0A1V6CF21"/>
<dbReference type="Proteomes" id="UP000485562">
    <property type="component" value="Unassembled WGS sequence"/>
</dbReference>
<proteinExistence type="predicted"/>
<evidence type="ECO:0008006" key="2">
    <source>
        <dbReference type="Google" id="ProtNLM"/>
    </source>
</evidence>
<accession>A0A1V6CF21</accession>
<name>A0A1V6CF21_UNCT6</name>
<sequence>MSTFRNAMTKKEELKRIQKKYEAKGKYKIFLMLLKGLTGKDYKDIESISDDDLDIILNFFLTDKNKEF</sequence>
<reference evidence="1" key="1">
    <citation type="submission" date="2017-02" db="EMBL/GenBank/DDBJ databases">
        <title>Delving into the versatile metabolic prowess of the omnipresent phylum Bacteroidetes.</title>
        <authorList>
            <person name="Nobu M.K."/>
            <person name="Mei R."/>
            <person name="Narihiro T."/>
            <person name="Kuroda K."/>
            <person name="Liu W.-T."/>
        </authorList>
    </citation>
    <scope>NUCLEOTIDE SEQUENCE</scope>
    <source>
        <strain evidence="1">ADurb.Bin131</strain>
    </source>
</reference>